<name>A0A917TF62_9ACTN</name>
<dbReference type="RefSeq" id="WP_189040254.1">
    <property type="nucleotide sequence ID" value="NZ_BMNB01000001.1"/>
</dbReference>
<accession>A0A917TF62</accession>
<organism evidence="1 2">
    <name type="scientific">Micromonospora sonchi</name>
    <dbReference type="NCBI Taxonomy" id="1763543"/>
    <lineage>
        <taxon>Bacteria</taxon>
        <taxon>Bacillati</taxon>
        <taxon>Actinomycetota</taxon>
        <taxon>Actinomycetes</taxon>
        <taxon>Micromonosporales</taxon>
        <taxon>Micromonosporaceae</taxon>
        <taxon>Micromonospora</taxon>
    </lineage>
</organism>
<evidence type="ECO:0000313" key="1">
    <source>
        <dbReference type="EMBL" id="GGM20643.1"/>
    </source>
</evidence>
<dbReference type="AlphaFoldDB" id="A0A917TF62"/>
<protein>
    <recommendedName>
        <fullName evidence="3">Thiopeptide-type bacteriocin biosynthesis domain-containing protein</fullName>
    </recommendedName>
</protein>
<reference evidence="1" key="1">
    <citation type="journal article" date="2014" name="Int. J. Syst. Evol. Microbiol.">
        <title>Complete genome sequence of Corynebacterium casei LMG S-19264T (=DSM 44701T), isolated from a smear-ripened cheese.</title>
        <authorList>
            <consortium name="US DOE Joint Genome Institute (JGI-PGF)"/>
            <person name="Walter F."/>
            <person name="Albersmeier A."/>
            <person name="Kalinowski J."/>
            <person name="Ruckert C."/>
        </authorList>
    </citation>
    <scope>NUCLEOTIDE SEQUENCE</scope>
    <source>
        <strain evidence="1">CGMCC 4.7312</strain>
    </source>
</reference>
<comment type="caution">
    <text evidence="1">The sequence shown here is derived from an EMBL/GenBank/DDBJ whole genome shotgun (WGS) entry which is preliminary data.</text>
</comment>
<gene>
    <name evidence="1" type="ORF">GCM10011608_01550</name>
</gene>
<proteinExistence type="predicted"/>
<reference evidence="1" key="2">
    <citation type="submission" date="2020-09" db="EMBL/GenBank/DDBJ databases">
        <authorList>
            <person name="Sun Q."/>
            <person name="Zhou Y."/>
        </authorList>
    </citation>
    <scope>NUCLEOTIDE SEQUENCE</scope>
    <source>
        <strain evidence="1">CGMCC 4.7312</strain>
    </source>
</reference>
<dbReference type="Proteomes" id="UP000608890">
    <property type="component" value="Unassembled WGS sequence"/>
</dbReference>
<evidence type="ECO:0000313" key="2">
    <source>
        <dbReference type="Proteomes" id="UP000608890"/>
    </source>
</evidence>
<sequence>MSEPAPTMGFASTTDVVCHYHEEHVAPLLRRAVLPAVDQARRAGLAVHLERHWLHGPHVRIRLRGPAADRRAAADEIAGRLRDHLAASPSRAGLDPRELLRRAEAAGKAELLLPPYDPIHPDNTVLVTAGDQRTLAALLGTPAAVDCRADILAEGLAPVRVSLNALAQVGDAPGARVGVVVTAMAAHADTWPDRLLSGYHTFLSHVEDFLFGEQAPVRAQFARFAERAGDRYRELVRQAATPDPADPVAEAWRAWSAAAWRIARRTHDQVGLGGRFSAEFVRRTESFDEATAIRWNLSRRGASAYHQALQAWGFQRLAATPEFQVYRFCTNMLYQLVALIDVTPLERYLAAYLLAEATQQMHGLPWQAALVPQGG</sequence>
<evidence type="ECO:0008006" key="3">
    <source>
        <dbReference type="Google" id="ProtNLM"/>
    </source>
</evidence>
<keyword evidence="2" id="KW-1185">Reference proteome</keyword>
<dbReference type="EMBL" id="BMNB01000001">
    <property type="protein sequence ID" value="GGM20643.1"/>
    <property type="molecule type" value="Genomic_DNA"/>
</dbReference>